<dbReference type="AlphaFoldDB" id="A0A2D3WFS8"/>
<dbReference type="Gene3D" id="2.170.190.11">
    <property type="entry name" value="Molybdopterin biosynthesis moea protein, domain 3"/>
    <property type="match status" value="1"/>
</dbReference>
<protein>
    <recommendedName>
        <fullName evidence="4">Molybdopterin molybdenumtransferase</fullName>
        <ecNumber evidence="4">2.10.1.1</ecNumber>
    </recommendedName>
</protein>
<feature type="domain" description="MoaB/Mog" evidence="5">
    <location>
        <begin position="163"/>
        <end position="292"/>
    </location>
</feature>
<dbReference type="EMBL" id="DLUG01000039">
    <property type="protein sequence ID" value="DAB37126.1"/>
    <property type="molecule type" value="Genomic_DNA"/>
</dbReference>
<dbReference type="PANTHER" id="PTHR10192:SF5">
    <property type="entry name" value="GEPHYRIN"/>
    <property type="match status" value="1"/>
</dbReference>
<dbReference type="InterPro" id="IPR038987">
    <property type="entry name" value="MoeA-like"/>
</dbReference>
<dbReference type="Pfam" id="PF00994">
    <property type="entry name" value="MoCF_biosynth"/>
    <property type="match status" value="1"/>
</dbReference>
<dbReference type="EC" id="2.10.1.1" evidence="4"/>
<dbReference type="Proteomes" id="UP000231638">
    <property type="component" value="Unassembled WGS sequence"/>
</dbReference>
<keyword evidence="4" id="KW-0479">Metal-binding</keyword>
<comment type="cofactor">
    <cofactor evidence="4">
        <name>Mg(2+)</name>
        <dbReference type="ChEBI" id="CHEBI:18420"/>
    </cofactor>
</comment>
<evidence type="ECO:0000256" key="3">
    <source>
        <dbReference type="ARBA" id="ARBA00047317"/>
    </source>
</evidence>
<dbReference type="SUPFAM" id="SSF53218">
    <property type="entry name" value="Molybdenum cofactor biosynthesis proteins"/>
    <property type="match status" value="1"/>
</dbReference>
<comment type="function">
    <text evidence="1 4">Catalyzes the insertion of molybdate into adenylated molybdopterin with the concomitant release of AMP.</text>
</comment>
<dbReference type="Gene3D" id="3.90.105.10">
    <property type="entry name" value="Molybdopterin biosynthesis moea protein, domain 2"/>
    <property type="match status" value="1"/>
</dbReference>
<dbReference type="GO" id="GO:0061599">
    <property type="term" value="F:molybdopterin molybdotransferase activity"/>
    <property type="evidence" value="ECO:0007669"/>
    <property type="project" value="UniProtKB-UniRule"/>
</dbReference>
<comment type="catalytic activity">
    <reaction evidence="3">
        <text>adenylyl-molybdopterin + molybdate = Mo-molybdopterin + AMP + H(+)</text>
        <dbReference type="Rhea" id="RHEA:35047"/>
        <dbReference type="ChEBI" id="CHEBI:15378"/>
        <dbReference type="ChEBI" id="CHEBI:36264"/>
        <dbReference type="ChEBI" id="CHEBI:62727"/>
        <dbReference type="ChEBI" id="CHEBI:71302"/>
        <dbReference type="ChEBI" id="CHEBI:456215"/>
        <dbReference type="EC" id="2.10.1.1"/>
    </reaction>
</comment>
<dbReference type="Pfam" id="PF03453">
    <property type="entry name" value="MoeA_N"/>
    <property type="match status" value="1"/>
</dbReference>
<comment type="caution">
    <text evidence="6">The sequence shown here is derived from an EMBL/GenBank/DDBJ whole genome shotgun (WGS) entry which is preliminary data.</text>
</comment>
<dbReference type="Gene3D" id="2.40.340.10">
    <property type="entry name" value="MoeA, C-terminal, domain IV"/>
    <property type="match status" value="1"/>
</dbReference>
<evidence type="ECO:0000256" key="4">
    <source>
        <dbReference type="RuleBase" id="RU365090"/>
    </source>
</evidence>
<gene>
    <name evidence="6" type="ORF">CFH80_01210</name>
</gene>
<accession>A0A2D3WFS8</accession>
<comment type="pathway">
    <text evidence="4">Cofactor biosynthesis; molybdopterin biosynthesis.</text>
</comment>
<dbReference type="InterPro" id="IPR036135">
    <property type="entry name" value="MoeA_linker/N_sf"/>
</dbReference>
<dbReference type="STRING" id="366522.GCA_001548055_02602"/>
<dbReference type="SUPFAM" id="SSF63882">
    <property type="entry name" value="MoeA N-terminal region -like"/>
    <property type="match status" value="1"/>
</dbReference>
<organism evidence="6 7">
    <name type="scientific">Sulfurospirillum cavolei</name>
    <dbReference type="NCBI Taxonomy" id="366522"/>
    <lineage>
        <taxon>Bacteria</taxon>
        <taxon>Pseudomonadati</taxon>
        <taxon>Campylobacterota</taxon>
        <taxon>Epsilonproteobacteria</taxon>
        <taxon>Campylobacterales</taxon>
        <taxon>Sulfurospirillaceae</taxon>
        <taxon>Sulfurospirillum</taxon>
    </lineage>
</organism>
<keyword evidence="4 6" id="KW-0808">Transferase</keyword>
<reference evidence="6 7" key="1">
    <citation type="journal article" date="2017" name="Front. Microbiol.">
        <title>Comparative Genomic Analysis of the Class Epsilonproteobacteria and Proposed Reclassification to Epsilonbacteraeota (phyl. nov.).</title>
        <authorList>
            <person name="Waite D.W."/>
            <person name="Vanwonterghem I."/>
            <person name="Rinke C."/>
            <person name="Parks D.H."/>
            <person name="Zhang Y."/>
            <person name="Takai K."/>
            <person name="Sievert S.M."/>
            <person name="Simon J."/>
            <person name="Campbell B.J."/>
            <person name="Hanson T.E."/>
            <person name="Woyke T."/>
            <person name="Klotz M.G."/>
            <person name="Hugenholtz P."/>
        </authorList>
    </citation>
    <scope>NUCLEOTIDE SEQUENCE [LARGE SCALE GENOMIC DNA]</scope>
    <source>
        <strain evidence="6">UBA11420</strain>
    </source>
</reference>
<dbReference type="InterPro" id="IPR036425">
    <property type="entry name" value="MoaB/Mog-like_dom_sf"/>
</dbReference>
<dbReference type="SMART" id="SM00852">
    <property type="entry name" value="MoCF_biosynth"/>
    <property type="match status" value="1"/>
</dbReference>
<evidence type="ECO:0000313" key="6">
    <source>
        <dbReference type="EMBL" id="DAB37126.1"/>
    </source>
</evidence>
<evidence type="ECO:0000313" key="7">
    <source>
        <dbReference type="Proteomes" id="UP000231638"/>
    </source>
</evidence>
<dbReference type="GO" id="GO:0006777">
    <property type="term" value="P:Mo-molybdopterin cofactor biosynthetic process"/>
    <property type="evidence" value="ECO:0007669"/>
    <property type="project" value="UniProtKB-UniRule"/>
</dbReference>
<dbReference type="CDD" id="cd00887">
    <property type="entry name" value="MoeA"/>
    <property type="match status" value="1"/>
</dbReference>
<dbReference type="InterPro" id="IPR001453">
    <property type="entry name" value="MoaB/Mog_dom"/>
</dbReference>
<dbReference type="GO" id="GO:0046872">
    <property type="term" value="F:metal ion binding"/>
    <property type="evidence" value="ECO:0007669"/>
    <property type="project" value="UniProtKB-UniRule"/>
</dbReference>
<comment type="similarity">
    <text evidence="2 4">Belongs to the MoeA family.</text>
</comment>
<dbReference type="InterPro" id="IPR005110">
    <property type="entry name" value="MoeA_linker/N"/>
</dbReference>
<dbReference type="PANTHER" id="PTHR10192">
    <property type="entry name" value="MOLYBDOPTERIN BIOSYNTHESIS PROTEIN"/>
    <property type="match status" value="1"/>
</dbReference>
<keyword evidence="4" id="KW-0460">Magnesium</keyword>
<dbReference type="Gene3D" id="3.40.980.10">
    <property type="entry name" value="MoaB/Mog-like domain"/>
    <property type="match status" value="1"/>
</dbReference>
<name>A0A2D3WFS8_9BACT</name>
<keyword evidence="4" id="KW-0500">Molybdenum</keyword>
<evidence type="ECO:0000256" key="2">
    <source>
        <dbReference type="ARBA" id="ARBA00010763"/>
    </source>
</evidence>
<dbReference type="InterPro" id="IPR036688">
    <property type="entry name" value="MoeA_C_domain_IV_sf"/>
</dbReference>
<proteinExistence type="inferred from homology"/>
<evidence type="ECO:0000259" key="5">
    <source>
        <dbReference type="SMART" id="SM00852"/>
    </source>
</evidence>
<dbReference type="UniPathway" id="UPA00344"/>
<dbReference type="GO" id="GO:0005829">
    <property type="term" value="C:cytosol"/>
    <property type="evidence" value="ECO:0007669"/>
    <property type="project" value="TreeGrafter"/>
</dbReference>
<sequence>MPVLYQEALKTIQTAVAPLRKTQTLSLLKAMHRISAANVHAHFALPKYPMSLKEGYGFILKEPTDDALCIPWSQTVRLSTGDFVPAGINAVVAEEDAHIDYETNRMILNAKPSLYQNIKHQGEDIAKGEILLQRFERISAYKITALSSQGIHRIKVLKKPVIGIISIGEALANGHVANSNAMSLAGRIIELGGTIETMVVCRENTETILEHLHRLSSVCDCIVTTGALSHKDAMRALINQNVFETLFDRVKLTPSQPSALSLLNATPILHLPGLPLSCMLGFEMLGVPLLRHLQHYTCMLPDMITCINQKRLTCKASSMNAVPGFSDGRHFLHAPYYEAGRLNILSACNGYTLIENKEVIEEGEEIAFFYF</sequence>
<evidence type="ECO:0000256" key="1">
    <source>
        <dbReference type="ARBA" id="ARBA00002901"/>
    </source>
</evidence>
<keyword evidence="4" id="KW-0501">Molybdenum cofactor biosynthesis</keyword>